<dbReference type="Gene3D" id="3.30.160.20">
    <property type="match status" value="1"/>
</dbReference>
<feature type="compositionally biased region" description="Low complexity" evidence="1">
    <location>
        <begin position="1304"/>
        <end position="1315"/>
    </location>
</feature>
<accession>A0A8J1XS76</accession>
<dbReference type="InterPro" id="IPR014720">
    <property type="entry name" value="dsRBD_dom"/>
</dbReference>
<dbReference type="Pfam" id="PF00035">
    <property type="entry name" value="dsrm"/>
    <property type="match status" value="1"/>
</dbReference>
<evidence type="ECO:0000313" key="3">
    <source>
        <dbReference type="Proteomes" id="UP000749559"/>
    </source>
</evidence>
<comment type="caution">
    <text evidence="2">The sequence shown here is derived from an EMBL/GenBank/DDBJ whole genome shotgun (WGS) entry which is preliminary data.</text>
</comment>
<feature type="non-terminal residue" evidence="2">
    <location>
        <position position="1461"/>
    </location>
</feature>
<feature type="compositionally biased region" description="Basic and acidic residues" evidence="1">
    <location>
        <begin position="182"/>
        <end position="198"/>
    </location>
</feature>
<feature type="region of interest" description="Disordered" evidence="1">
    <location>
        <begin position="710"/>
        <end position="731"/>
    </location>
</feature>
<dbReference type="EMBL" id="CAIIXF020000003">
    <property type="protein sequence ID" value="CAH1779186.1"/>
    <property type="molecule type" value="Genomic_DNA"/>
</dbReference>
<feature type="compositionally biased region" description="Polar residues" evidence="1">
    <location>
        <begin position="115"/>
        <end position="129"/>
    </location>
</feature>
<feature type="region of interest" description="Disordered" evidence="1">
    <location>
        <begin position="1230"/>
        <end position="1347"/>
    </location>
</feature>
<feature type="compositionally biased region" description="Acidic residues" evidence="1">
    <location>
        <begin position="335"/>
        <end position="347"/>
    </location>
</feature>
<sequence length="1461" mass="163767">MASHGESGAQGGGSQSSKDAEIMELQRQNQMMREKQARMLSNIPPEQRMQMERRQMMQRQQMMQQNVAMGQTPQADVIRQKKQLELKEQALAIKQKQIQVAAMELEVKKKRQEMETNVKQLTSKSNQGSVPDDETGADDNNEKSSDNVDQSVKPDNQADSELQDALDTMGLPMGFGRGFGHQTEKEKLSKTSESEKNKTPKKRKPGFSDEIEIEERMENRGEMRGNWGGMMGNHGGMMQNLGYRGGMMGNRGGMMGYHGGFMRGHRGMMSNQGRFPNFPNDIQTGLQRDMILSRQEFQNKLDSVTYGQTSMNEPNTYEFQDRLPLKDKEDKHNDDDNDEEPDPEQDALDSMGLPMGFGRGFGNRTVEKARGNYGKKKERKQQRESSILGAFPGQCWIGDQRAPPQGFQQYGQGRGYDYYQDDYGYQQYYNMQQQMMPFYPEVPYDQRYNQTRNITNWPFERLEGKEVDEKEAEYSWATGYAGNLNFDIDKAKRERCEKLKAAKEQALKEIGQEDENNETTEDSKKTETVGLSIEERAAMGLKPRRTLPGLGANKDKEGDEPMNIDVPDPKSDEYNVPFYSGYFVGGGSLVSKDRAKLHDDETDYANEPMEVTEEGTKSNFIGPEQPNIRQAPGDQDAYMDENVSANMVMPINDDDIVAPRAPMRPDWKKDYYDDHEDPKYRNKNLQHVPKKIYKLDTELVEKFEKLRQLLKDGEPKPQPGEEPLGKIPRLHSCTSTSGLEVTLILDSAGRVNNIQRFTCKLFIGDVFIVNADGPSKRMAKSIAYARTEEMLMNEKTNTKALLITHARLQPEDTENAISTFNSASKSNSIETNAAVLGKRPKRPWHELVILENKDLKCGSGGHSLLQQSADFSKMLLEWKYTRFYVENENEEGAEEFRVTCQVAIEKHILGEATANEKKIAKQLAGEKALAYCEQVCTKVIVNDPRQVEKMSRSQLIMGGLEKDEPKKDANMLNKGPGAMIMMKWGWDGVSALGRGGGLVEPIQPIDLTSVYGFEFAFGKRRVITDSFREKVELIAKNYIHSDNPDDLVFCDEFGKEERQIIHRILTNVGLKASTKTFKVGHGQFRCFLRARRKFTSIELVNMLRRHGGKSNMYTLMEAPMIVSERGRIQERNTNIGGFTTVKSTAKSSAPPPSKENTANPALKAIWQSDAVTGLGGNAREKLSAKGIQGTAASARAATGQHQNKWGNQQGGKKYYNHRQVHEVQGFQVVKPDAATGKVPDNRPKIQKTQFTRQPGQPVVSNKWVKSGSSTAETYKSLPQKQSSSNLGATPSSKPIGGFTIPKVSSTTTSSQSSYSGVKTGYETSSSKQSQNNYASAKGNTSGYKSQGNASNYGSSAITMDLVLVTTDLVLATTELALVTMVLKEVMEIKLGTQPLLIQVPNLYMGLKEVMGLKGVMAMGQIVDIQFQWPPHLLPLPQRPLPSLVTLPPPRTLMEQIILSME</sequence>
<feature type="compositionally biased region" description="Polar residues" evidence="1">
    <location>
        <begin position="147"/>
        <end position="160"/>
    </location>
</feature>
<feature type="compositionally biased region" description="Polar residues" evidence="1">
    <location>
        <begin position="1321"/>
        <end position="1347"/>
    </location>
</feature>
<feature type="region of interest" description="Disordered" evidence="1">
    <location>
        <begin position="507"/>
        <end position="570"/>
    </location>
</feature>
<dbReference type="OrthoDB" id="6139049at2759"/>
<dbReference type="SUPFAM" id="SSF54768">
    <property type="entry name" value="dsRNA-binding domain-like"/>
    <property type="match status" value="1"/>
</dbReference>
<protein>
    <submittedName>
        <fullName evidence="2">Uncharacterized protein</fullName>
    </submittedName>
</protein>
<evidence type="ECO:0000256" key="1">
    <source>
        <dbReference type="SAM" id="MobiDB-lite"/>
    </source>
</evidence>
<reference evidence="2" key="1">
    <citation type="submission" date="2022-03" db="EMBL/GenBank/DDBJ databases">
        <authorList>
            <person name="Martin C."/>
        </authorList>
    </citation>
    <scope>NUCLEOTIDE SEQUENCE</scope>
</reference>
<feature type="region of interest" description="Disordered" evidence="1">
    <location>
        <begin position="305"/>
        <end position="384"/>
    </location>
</feature>
<feature type="compositionally biased region" description="Basic and acidic residues" evidence="1">
    <location>
        <begin position="521"/>
        <end position="537"/>
    </location>
</feature>
<gene>
    <name evidence="2" type="ORF">OFUS_LOCUS6017</name>
</gene>
<feature type="region of interest" description="Disordered" evidence="1">
    <location>
        <begin position="1"/>
        <end position="21"/>
    </location>
</feature>
<organism evidence="2 3">
    <name type="scientific">Owenia fusiformis</name>
    <name type="common">Polychaete worm</name>
    <dbReference type="NCBI Taxonomy" id="6347"/>
    <lineage>
        <taxon>Eukaryota</taxon>
        <taxon>Metazoa</taxon>
        <taxon>Spiralia</taxon>
        <taxon>Lophotrochozoa</taxon>
        <taxon>Annelida</taxon>
        <taxon>Polychaeta</taxon>
        <taxon>Sedentaria</taxon>
        <taxon>Canalipalpata</taxon>
        <taxon>Sabellida</taxon>
        <taxon>Oweniida</taxon>
        <taxon>Oweniidae</taxon>
        <taxon>Owenia</taxon>
    </lineage>
</organism>
<proteinExistence type="predicted"/>
<keyword evidence="3" id="KW-1185">Reference proteome</keyword>
<feature type="compositionally biased region" description="Polar residues" evidence="1">
    <location>
        <begin position="1266"/>
        <end position="1292"/>
    </location>
</feature>
<name>A0A8J1XS76_OWEFU</name>
<evidence type="ECO:0000313" key="2">
    <source>
        <dbReference type="EMBL" id="CAH1779186.1"/>
    </source>
</evidence>
<dbReference type="Proteomes" id="UP000749559">
    <property type="component" value="Unassembled WGS sequence"/>
</dbReference>
<feature type="region of interest" description="Disordered" evidence="1">
    <location>
        <begin position="52"/>
        <end position="74"/>
    </location>
</feature>
<feature type="compositionally biased region" description="Basic and acidic residues" evidence="1">
    <location>
        <begin position="319"/>
        <end position="334"/>
    </location>
</feature>
<feature type="region of interest" description="Disordered" evidence="1">
    <location>
        <begin position="113"/>
        <end position="210"/>
    </location>
</feature>
<feature type="compositionally biased region" description="Polar residues" evidence="1">
    <location>
        <begin position="305"/>
        <end position="318"/>
    </location>
</feature>